<reference evidence="1 2" key="1">
    <citation type="journal article" date="2023" name="Plants (Basel)">
        <title>Bridging the Gap: Combining Genomics and Transcriptomics Approaches to Understand Stylosanthes scabra, an Orphan Legume from the Brazilian Caatinga.</title>
        <authorList>
            <person name="Ferreira-Neto J.R.C."/>
            <person name="da Silva M.D."/>
            <person name="Binneck E."/>
            <person name="de Melo N.F."/>
            <person name="da Silva R.H."/>
            <person name="de Melo A.L.T.M."/>
            <person name="Pandolfi V."/>
            <person name="Bustamante F.O."/>
            <person name="Brasileiro-Vidal A.C."/>
            <person name="Benko-Iseppon A.M."/>
        </authorList>
    </citation>
    <scope>NUCLEOTIDE SEQUENCE [LARGE SCALE GENOMIC DNA]</scope>
    <source>
        <tissue evidence="1">Leaves</tissue>
    </source>
</reference>
<sequence length="174" mass="18565">MITHLRGTTLLLGICEAGCDGRLVRGRGGCSDEAAMDGERRRRGWVDLLVATLRLRGSAGHEGKAGMICGCKSRTNDEKQGCVGQQQAPALLSWMAFPMNGVRGVLRWSTEEGIKLANGKLSSVVRRLLGSGRVPGLTSNPNPILPAVKPAPLSTLPVADRVGNPTCKIRKNIR</sequence>
<dbReference type="Proteomes" id="UP001341840">
    <property type="component" value="Unassembled WGS sequence"/>
</dbReference>
<accession>A0ABU6RML9</accession>
<keyword evidence="2" id="KW-1185">Reference proteome</keyword>
<evidence type="ECO:0000313" key="1">
    <source>
        <dbReference type="EMBL" id="MED6125195.1"/>
    </source>
</evidence>
<name>A0ABU6RML9_9FABA</name>
<organism evidence="1 2">
    <name type="scientific">Stylosanthes scabra</name>
    <dbReference type="NCBI Taxonomy" id="79078"/>
    <lineage>
        <taxon>Eukaryota</taxon>
        <taxon>Viridiplantae</taxon>
        <taxon>Streptophyta</taxon>
        <taxon>Embryophyta</taxon>
        <taxon>Tracheophyta</taxon>
        <taxon>Spermatophyta</taxon>
        <taxon>Magnoliopsida</taxon>
        <taxon>eudicotyledons</taxon>
        <taxon>Gunneridae</taxon>
        <taxon>Pentapetalae</taxon>
        <taxon>rosids</taxon>
        <taxon>fabids</taxon>
        <taxon>Fabales</taxon>
        <taxon>Fabaceae</taxon>
        <taxon>Papilionoideae</taxon>
        <taxon>50 kb inversion clade</taxon>
        <taxon>dalbergioids sensu lato</taxon>
        <taxon>Dalbergieae</taxon>
        <taxon>Pterocarpus clade</taxon>
        <taxon>Stylosanthes</taxon>
    </lineage>
</organism>
<proteinExistence type="predicted"/>
<comment type="caution">
    <text evidence="1">The sequence shown here is derived from an EMBL/GenBank/DDBJ whole genome shotgun (WGS) entry which is preliminary data.</text>
</comment>
<protein>
    <submittedName>
        <fullName evidence="1">Uncharacterized protein</fullName>
    </submittedName>
</protein>
<evidence type="ECO:0000313" key="2">
    <source>
        <dbReference type="Proteomes" id="UP001341840"/>
    </source>
</evidence>
<gene>
    <name evidence="1" type="ORF">PIB30_066413</name>
</gene>
<dbReference type="EMBL" id="JASCZI010030885">
    <property type="protein sequence ID" value="MED6125195.1"/>
    <property type="molecule type" value="Genomic_DNA"/>
</dbReference>